<keyword evidence="6 10" id="KW-0812">Transmembrane</keyword>
<dbReference type="GO" id="GO:0071978">
    <property type="term" value="P:bacterial-type flagellum-dependent swarming motility"/>
    <property type="evidence" value="ECO:0007669"/>
    <property type="project" value="TreeGrafter"/>
</dbReference>
<organism evidence="11 12">
    <name type="scientific">Planosporangium flavigriseum</name>
    <dbReference type="NCBI Taxonomy" id="373681"/>
    <lineage>
        <taxon>Bacteria</taxon>
        <taxon>Bacillati</taxon>
        <taxon>Actinomycetota</taxon>
        <taxon>Actinomycetes</taxon>
        <taxon>Micromonosporales</taxon>
        <taxon>Micromonosporaceae</taxon>
        <taxon>Planosporangium</taxon>
    </lineage>
</organism>
<evidence type="ECO:0000256" key="4">
    <source>
        <dbReference type="ARBA" id="ARBA00022475"/>
    </source>
</evidence>
<dbReference type="GO" id="GO:0005886">
    <property type="term" value="C:plasma membrane"/>
    <property type="evidence" value="ECO:0007669"/>
    <property type="project" value="UniProtKB-SubCell"/>
</dbReference>
<protein>
    <recommendedName>
        <fullName evidence="10">Flagellar protein FliL</fullName>
    </recommendedName>
</protein>
<evidence type="ECO:0000256" key="2">
    <source>
        <dbReference type="ARBA" id="ARBA00004162"/>
    </source>
</evidence>
<feature type="transmembrane region" description="Helical" evidence="10">
    <location>
        <begin position="20"/>
        <end position="40"/>
    </location>
</feature>
<dbReference type="InterPro" id="IPR005503">
    <property type="entry name" value="FliL"/>
</dbReference>
<evidence type="ECO:0000256" key="7">
    <source>
        <dbReference type="ARBA" id="ARBA00022779"/>
    </source>
</evidence>
<evidence type="ECO:0000313" key="12">
    <source>
        <dbReference type="Proteomes" id="UP000653674"/>
    </source>
</evidence>
<evidence type="ECO:0000256" key="9">
    <source>
        <dbReference type="ARBA" id="ARBA00023136"/>
    </source>
</evidence>
<evidence type="ECO:0000256" key="8">
    <source>
        <dbReference type="ARBA" id="ARBA00022989"/>
    </source>
</evidence>
<dbReference type="GO" id="GO:0006935">
    <property type="term" value="P:chemotaxis"/>
    <property type="evidence" value="ECO:0007669"/>
    <property type="project" value="UniProtKB-KW"/>
</dbReference>
<name>A0A8J3PMU5_9ACTN</name>
<proteinExistence type="inferred from homology"/>
<dbReference type="RefSeq" id="WP_168078513.1">
    <property type="nucleotide sequence ID" value="NZ_BAAAQJ010000004.1"/>
</dbReference>
<keyword evidence="9 10" id="KW-0472">Membrane</keyword>
<keyword evidence="12" id="KW-1185">Reference proteome</keyword>
<keyword evidence="5 10" id="KW-0145">Chemotaxis</keyword>
<comment type="subcellular location">
    <subcellularLocation>
        <location evidence="2">Cell membrane</location>
        <topology evidence="2">Single-pass membrane protein</topology>
    </subcellularLocation>
</comment>
<evidence type="ECO:0000256" key="5">
    <source>
        <dbReference type="ARBA" id="ARBA00022500"/>
    </source>
</evidence>
<sequence length="144" mass="15333">MAKEEKAAEEAPKKSKKKLLIIVAAVVVLLGGGAGGYFAFFSGPSTPKPPTPGKVVALEAITLNLADGHFLKLKLSLQATADAAEEPDGSKALDIAISEFSNRPVAELSSNAARDKAKAELRKKINEAYEGHVMDVYFTEFVMQ</sequence>
<keyword evidence="4 10" id="KW-1003">Cell membrane</keyword>
<reference evidence="11" key="1">
    <citation type="submission" date="2021-01" db="EMBL/GenBank/DDBJ databases">
        <title>Whole genome shotgun sequence of Planosporangium flavigriseum NBRC 105377.</title>
        <authorList>
            <person name="Komaki H."/>
            <person name="Tamura T."/>
        </authorList>
    </citation>
    <scope>NUCLEOTIDE SEQUENCE</scope>
    <source>
        <strain evidence="11">NBRC 105377</strain>
    </source>
</reference>
<dbReference type="PANTHER" id="PTHR35091">
    <property type="entry name" value="FLAGELLAR PROTEIN FLIL"/>
    <property type="match status" value="1"/>
</dbReference>
<evidence type="ECO:0000256" key="3">
    <source>
        <dbReference type="ARBA" id="ARBA00008281"/>
    </source>
</evidence>
<dbReference type="Proteomes" id="UP000653674">
    <property type="component" value="Unassembled WGS sequence"/>
</dbReference>
<evidence type="ECO:0000256" key="6">
    <source>
        <dbReference type="ARBA" id="ARBA00022692"/>
    </source>
</evidence>
<evidence type="ECO:0000256" key="10">
    <source>
        <dbReference type="RuleBase" id="RU364125"/>
    </source>
</evidence>
<dbReference type="PANTHER" id="PTHR35091:SF2">
    <property type="entry name" value="FLAGELLAR PROTEIN FLIL"/>
    <property type="match status" value="1"/>
</dbReference>
<comment type="similarity">
    <text evidence="3 10">Belongs to the FliL family.</text>
</comment>
<dbReference type="AlphaFoldDB" id="A0A8J3PMU5"/>
<keyword evidence="7 10" id="KW-0283">Flagellar rotation</keyword>
<comment type="caution">
    <text evidence="11">The sequence shown here is derived from an EMBL/GenBank/DDBJ whole genome shotgun (WGS) entry which is preliminary data.</text>
</comment>
<evidence type="ECO:0000256" key="1">
    <source>
        <dbReference type="ARBA" id="ARBA00002254"/>
    </source>
</evidence>
<accession>A0A8J3PMU5</accession>
<evidence type="ECO:0000313" key="11">
    <source>
        <dbReference type="EMBL" id="GIG74223.1"/>
    </source>
</evidence>
<gene>
    <name evidence="11" type="ORF">Pfl04_26270</name>
</gene>
<keyword evidence="8 10" id="KW-1133">Transmembrane helix</keyword>
<comment type="function">
    <text evidence="1 10">Controls the rotational direction of flagella during chemotaxis.</text>
</comment>
<dbReference type="EMBL" id="BONU01000015">
    <property type="protein sequence ID" value="GIG74223.1"/>
    <property type="molecule type" value="Genomic_DNA"/>
</dbReference>
<dbReference type="Pfam" id="PF03748">
    <property type="entry name" value="FliL"/>
    <property type="match status" value="1"/>
</dbReference>
<dbReference type="GO" id="GO:0009425">
    <property type="term" value="C:bacterial-type flagellum basal body"/>
    <property type="evidence" value="ECO:0007669"/>
    <property type="project" value="InterPro"/>
</dbReference>